<organism evidence="4 5">
    <name type="scientific">Stenotrophobium rhamnosiphilum</name>
    <dbReference type="NCBI Taxonomy" id="2029166"/>
    <lineage>
        <taxon>Bacteria</taxon>
        <taxon>Pseudomonadati</taxon>
        <taxon>Pseudomonadota</taxon>
        <taxon>Gammaproteobacteria</taxon>
        <taxon>Nevskiales</taxon>
        <taxon>Nevskiaceae</taxon>
        <taxon>Stenotrophobium</taxon>
    </lineage>
</organism>
<evidence type="ECO:0000256" key="1">
    <source>
        <dbReference type="PROSITE-ProRule" id="PRU00169"/>
    </source>
</evidence>
<dbReference type="RefSeq" id="WP_107940515.1">
    <property type="nucleotide sequence ID" value="NZ_QANS01000004.1"/>
</dbReference>
<keyword evidence="1" id="KW-0597">Phosphoprotein</keyword>
<dbReference type="InterPro" id="IPR036388">
    <property type="entry name" value="WH-like_DNA-bd_sf"/>
</dbReference>
<dbReference type="InterPro" id="IPR005561">
    <property type="entry name" value="ANTAR"/>
</dbReference>
<gene>
    <name evidence="4" type="ORF">CJD38_11505</name>
</gene>
<dbReference type="SMART" id="SM00448">
    <property type="entry name" value="REC"/>
    <property type="match status" value="1"/>
</dbReference>
<evidence type="ECO:0000259" key="2">
    <source>
        <dbReference type="PROSITE" id="PS50110"/>
    </source>
</evidence>
<dbReference type="InterPro" id="IPR008327">
    <property type="entry name" value="Sig_transdc_resp-reg_antiterm"/>
</dbReference>
<keyword evidence="5" id="KW-1185">Reference proteome</keyword>
<dbReference type="OrthoDB" id="9782798at2"/>
<dbReference type="SMART" id="SM01012">
    <property type="entry name" value="ANTAR"/>
    <property type="match status" value="1"/>
</dbReference>
<dbReference type="PIRSF" id="PIRSF036382">
    <property type="entry name" value="RR_antiterm"/>
    <property type="match status" value="1"/>
</dbReference>
<dbReference type="InterPro" id="IPR001789">
    <property type="entry name" value="Sig_transdc_resp-reg_receiver"/>
</dbReference>
<dbReference type="GO" id="GO:0003723">
    <property type="term" value="F:RNA binding"/>
    <property type="evidence" value="ECO:0007669"/>
    <property type="project" value="InterPro"/>
</dbReference>
<dbReference type="Gene3D" id="3.40.50.2300">
    <property type="match status" value="1"/>
</dbReference>
<feature type="domain" description="ANTAR" evidence="3">
    <location>
        <begin position="129"/>
        <end position="190"/>
    </location>
</feature>
<name>A0A2T5MEC1_9GAMM</name>
<evidence type="ECO:0008006" key="6">
    <source>
        <dbReference type="Google" id="ProtNLM"/>
    </source>
</evidence>
<comment type="caution">
    <text evidence="4">The sequence shown here is derived from an EMBL/GenBank/DDBJ whole genome shotgun (WGS) entry which is preliminary data.</text>
</comment>
<evidence type="ECO:0000259" key="3">
    <source>
        <dbReference type="PROSITE" id="PS50921"/>
    </source>
</evidence>
<dbReference type="PROSITE" id="PS50921">
    <property type="entry name" value="ANTAR"/>
    <property type="match status" value="1"/>
</dbReference>
<dbReference type="EMBL" id="QANS01000004">
    <property type="protein sequence ID" value="PTU30930.1"/>
    <property type="molecule type" value="Genomic_DNA"/>
</dbReference>
<protein>
    <recommendedName>
        <fullName evidence="6">Response regulator</fullName>
    </recommendedName>
</protein>
<dbReference type="AlphaFoldDB" id="A0A2T5MEC1"/>
<dbReference type="Pfam" id="PF03861">
    <property type="entry name" value="ANTAR"/>
    <property type="match status" value="1"/>
</dbReference>
<feature type="modified residue" description="4-aspartylphosphate" evidence="1">
    <location>
        <position position="59"/>
    </location>
</feature>
<accession>A0A2T5MEC1</accession>
<dbReference type="GO" id="GO:0000160">
    <property type="term" value="P:phosphorelay signal transduction system"/>
    <property type="evidence" value="ECO:0007669"/>
    <property type="project" value="InterPro"/>
</dbReference>
<dbReference type="SUPFAM" id="SSF52172">
    <property type="entry name" value="CheY-like"/>
    <property type="match status" value="1"/>
</dbReference>
<sequence length="196" mass="21944">MELAHTKFRVMLVDDHPERMQMLEQALAIEQHVIVARLDSRADLAIEVNLHKPEIIFIDVDAPGRATLESLAQINKLRPLPVVLCAARSDSETARRVVDAGVSAYVVNGLQPERVSALLEVAVARFEMQQTLRLELDAARTRLADQRDIEKAKGLLMKRRNLDEAGAFALLRRMAMDRQQKIGDYARALLSAADVL</sequence>
<proteinExistence type="predicted"/>
<feature type="domain" description="Response regulatory" evidence="2">
    <location>
        <begin position="9"/>
        <end position="123"/>
    </location>
</feature>
<dbReference type="Gene3D" id="1.10.10.10">
    <property type="entry name" value="Winged helix-like DNA-binding domain superfamily/Winged helix DNA-binding domain"/>
    <property type="match status" value="1"/>
</dbReference>
<dbReference type="InterPro" id="IPR011006">
    <property type="entry name" value="CheY-like_superfamily"/>
</dbReference>
<reference evidence="4 5" key="1">
    <citation type="submission" date="2018-04" db="EMBL/GenBank/DDBJ databases">
        <title>Novel species isolated from glacier.</title>
        <authorList>
            <person name="Liu Q."/>
            <person name="Xin Y.-H."/>
        </authorList>
    </citation>
    <scope>NUCLEOTIDE SEQUENCE [LARGE SCALE GENOMIC DNA]</scope>
    <source>
        <strain evidence="4 5">GT1R17</strain>
    </source>
</reference>
<dbReference type="Proteomes" id="UP000244248">
    <property type="component" value="Unassembled WGS sequence"/>
</dbReference>
<evidence type="ECO:0000313" key="4">
    <source>
        <dbReference type="EMBL" id="PTU30930.1"/>
    </source>
</evidence>
<dbReference type="Pfam" id="PF00072">
    <property type="entry name" value="Response_reg"/>
    <property type="match status" value="1"/>
</dbReference>
<dbReference type="PROSITE" id="PS50110">
    <property type="entry name" value="RESPONSE_REGULATORY"/>
    <property type="match status" value="1"/>
</dbReference>
<evidence type="ECO:0000313" key="5">
    <source>
        <dbReference type="Proteomes" id="UP000244248"/>
    </source>
</evidence>